<reference evidence="2 3" key="1">
    <citation type="journal article" date="2003" name="Extremophiles">
        <title>Halomonas glaciei sp. nov. isolated from fast ice of Adelie Land, Antarctica.</title>
        <authorList>
            <person name="Reddy G.S."/>
            <person name="Raghavan P.U."/>
            <person name="Sarita N.B."/>
            <person name="Prakash J.S."/>
            <person name="Nagesh N."/>
            <person name="Delille D."/>
            <person name="Shivaji S."/>
        </authorList>
    </citation>
    <scope>NUCLEOTIDE SEQUENCE [LARGE SCALE GENOMIC DNA]</scope>
    <source>
        <strain evidence="2 3">DD39</strain>
    </source>
</reference>
<proteinExistence type="predicted"/>
<gene>
    <name evidence="2" type="ORF">HZS80_06420</name>
</gene>
<evidence type="ECO:0000313" key="2">
    <source>
        <dbReference type="EMBL" id="NYS77353.1"/>
    </source>
</evidence>
<dbReference type="InterPro" id="IPR031656">
    <property type="entry name" value="DAO_C"/>
</dbReference>
<keyword evidence="3" id="KW-1185">Reference proteome</keyword>
<sequence>MMHEFSGRVFCAGLAGSPPRACSPMVSSPSLHSNELTRATVKQMVREEQALELDDILFRRTPRGWDEDMGLGILSQLANWLGEELGWSATERSDAIDRYKRRIKHQYSFNTPTTKGEVAIAAESRRS</sequence>
<dbReference type="InterPro" id="IPR038299">
    <property type="entry name" value="DAO_C_sf"/>
</dbReference>
<dbReference type="Gene3D" id="1.10.8.870">
    <property type="entry name" value="Alpha-glycerophosphate oxidase, cap domain"/>
    <property type="match status" value="1"/>
</dbReference>
<organism evidence="2 3">
    <name type="scientific">Vreelandella glaciei</name>
    <dbReference type="NCBI Taxonomy" id="186761"/>
    <lineage>
        <taxon>Bacteria</taxon>
        <taxon>Pseudomonadati</taxon>
        <taxon>Pseudomonadota</taxon>
        <taxon>Gammaproteobacteria</taxon>
        <taxon>Oceanospirillales</taxon>
        <taxon>Halomonadaceae</taxon>
        <taxon>Vreelandella</taxon>
    </lineage>
</organism>
<evidence type="ECO:0000259" key="1">
    <source>
        <dbReference type="Pfam" id="PF16901"/>
    </source>
</evidence>
<accession>A0A7Z0LRW0</accession>
<dbReference type="Proteomes" id="UP000526892">
    <property type="component" value="Unassembled WGS sequence"/>
</dbReference>
<dbReference type="EMBL" id="JACCDE010000007">
    <property type="protein sequence ID" value="NYS77353.1"/>
    <property type="molecule type" value="Genomic_DNA"/>
</dbReference>
<dbReference type="AlphaFoldDB" id="A0A7Z0LRW0"/>
<name>A0A7Z0LRW0_9GAMM</name>
<protein>
    <recommendedName>
        <fullName evidence="1">Alpha-glycerophosphate oxidase C-terminal domain-containing protein</fullName>
    </recommendedName>
</protein>
<comment type="caution">
    <text evidence="2">The sequence shown here is derived from an EMBL/GenBank/DDBJ whole genome shotgun (WGS) entry which is preliminary data.</text>
</comment>
<dbReference type="Pfam" id="PF16901">
    <property type="entry name" value="DAO_C"/>
    <property type="match status" value="1"/>
</dbReference>
<feature type="domain" description="Alpha-glycerophosphate oxidase C-terminal" evidence="1">
    <location>
        <begin position="30"/>
        <end position="91"/>
    </location>
</feature>
<evidence type="ECO:0000313" key="3">
    <source>
        <dbReference type="Proteomes" id="UP000526892"/>
    </source>
</evidence>